<dbReference type="InterPro" id="IPR002575">
    <property type="entry name" value="Aminoglycoside_PTrfase"/>
</dbReference>
<dbReference type="Gene3D" id="3.90.1200.10">
    <property type="match status" value="1"/>
</dbReference>
<comment type="caution">
    <text evidence="2">The sequence shown here is derived from an EMBL/GenBank/DDBJ whole genome shotgun (WGS) entry which is preliminary data.</text>
</comment>
<dbReference type="Proteomes" id="UP001233836">
    <property type="component" value="Unassembled WGS sequence"/>
</dbReference>
<dbReference type="SUPFAM" id="SSF56112">
    <property type="entry name" value="Protein kinase-like (PK-like)"/>
    <property type="match status" value="1"/>
</dbReference>
<gene>
    <name evidence="2" type="ORF">J2T19_002079</name>
</gene>
<sequence length="335" mass="37984">MNEVSYKLNFEKLCSELELGDLVGTPTAISGGLLHRTFAIVTSLNKYAVKALNPQIMLRPEAVTNYRQSERIANKLVESIAAQPAITIHGHAVHHIEDQYYLVFQWIDGQTFQPMDITPLHCEQIGTILGQIHRTDCSLVLDTSLQPAKPLEIDWNGYVKRGLHENIEWAPLLENQLHKLDEWTAKANTASTILSTDQVISHRDLEPKNVMWQHNKPIIIDWESAGRINPLHDLVETAIYWSVLDTGSVSQDKFMAFVLAYRKQAGEPKADWGMVLNHGYGGKLAWLEYSLKRSLKIECTDQAEQQLGTSQVMGTLENLQRYENRSTEIEGWLNA</sequence>
<dbReference type="EMBL" id="JAUSTI010000005">
    <property type="protein sequence ID" value="MDQ0170631.1"/>
    <property type="molecule type" value="Genomic_DNA"/>
</dbReference>
<keyword evidence="2" id="KW-0808">Transferase</keyword>
<proteinExistence type="predicted"/>
<reference evidence="2 3" key="1">
    <citation type="submission" date="2023-07" db="EMBL/GenBank/DDBJ databases">
        <title>Sorghum-associated microbial communities from plants grown in Nebraska, USA.</title>
        <authorList>
            <person name="Schachtman D."/>
        </authorList>
    </citation>
    <scope>NUCLEOTIDE SEQUENCE [LARGE SCALE GENOMIC DNA]</scope>
    <source>
        <strain evidence="2 3">DS1314</strain>
    </source>
</reference>
<keyword evidence="2" id="KW-0418">Kinase</keyword>
<name>A0ABT9WBK0_9BACL</name>
<protein>
    <submittedName>
        <fullName evidence="2">Aminoglycoside phosphotransferase (APT) family kinase protein</fullName>
    </submittedName>
</protein>
<dbReference type="Pfam" id="PF01636">
    <property type="entry name" value="APH"/>
    <property type="match status" value="1"/>
</dbReference>
<keyword evidence="3" id="KW-1185">Reference proteome</keyword>
<dbReference type="RefSeq" id="WP_307215357.1">
    <property type="nucleotide sequence ID" value="NZ_JAUSTI010000005.1"/>
</dbReference>
<evidence type="ECO:0000313" key="3">
    <source>
        <dbReference type="Proteomes" id="UP001233836"/>
    </source>
</evidence>
<feature type="domain" description="Aminoglycoside phosphotransferase" evidence="1">
    <location>
        <begin position="27"/>
        <end position="251"/>
    </location>
</feature>
<evidence type="ECO:0000313" key="2">
    <source>
        <dbReference type="EMBL" id="MDQ0170631.1"/>
    </source>
</evidence>
<dbReference type="PANTHER" id="PTHR40086:SF1">
    <property type="entry name" value="CELL CYCLE REGULATOR CCRZ"/>
    <property type="match status" value="1"/>
</dbReference>
<evidence type="ECO:0000259" key="1">
    <source>
        <dbReference type="Pfam" id="PF01636"/>
    </source>
</evidence>
<accession>A0ABT9WBK0</accession>
<dbReference type="PANTHER" id="PTHR40086">
    <property type="entry name" value="PHOSPHOTRANSFERASE YTMP-RELATED"/>
    <property type="match status" value="1"/>
</dbReference>
<dbReference type="GO" id="GO:0016301">
    <property type="term" value="F:kinase activity"/>
    <property type="evidence" value="ECO:0007669"/>
    <property type="project" value="UniProtKB-KW"/>
</dbReference>
<organism evidence="2 3">
    <name type="scientific">Paenibacillus tundrae</name>
    <dbReference type="NCBI Taxonomy" id="528187"/>
    <lineage>
        <taxon>Bacteria</taxon>
        <taxon>Bacillati</taxon>
        <taxon>Bacillota</taxon>
        <taxon>Bacilli</taxon>
        <taxon>Bacillales</taxon>
        <taxon>Paenibacillaceae</taxon>
        <taxon>Paenibacillus</taxon>
    </lineage>
</organism>
<dbReference type="InterPro" id="IPR052077">
    <property type="entry name" value="CcrZ_PhaseVar_Mediator"/>
</dbReference>
<dbReference type="InterPro" id="IPR011009">
    <property type="entry name" value="Kinase-like_dom_sf"/>
</dbReference>